<dbReference type="RefSeq" id="WP_043906220.1">
    <property type="nucleotide sequence ID" value="NZ_CM002692.1"/>
</dbReference>
<keyword evidence="3 5" id="KW-0904">Protein phosphatase</keyword>
<dbReference type="SUPFAM" id="SSF89550">
    <property type="entry name" value="PHP domain-like"/>
    <property type="match status" value="1"/>
</dbReference>
<dbReference type="PIRSF" id="PIRSF016557">
    <property type="entry name" value="Caps_synth_CpsB"/>
    <property type="match status" value="1"/>
</dbReference>
<comment type="caution">
    <text evidence="6">The sequence shown here is derived from an EMBL/GenBank/DDBJ whole genome shotgun (WGS) entry which is preliminary data.</text>
</comment>
<comment type="similarity">
    <text evidence="1 5">Belongs to the metallo-dependent hydrolases superfamily. CpsB/CapC family.</text>
</comment>
<dbReference type="EMBL" id="AOTZ01000009">
    <property type="protein sequence ID" value="EZP75271.1"/>
    <property type="molecule type" value="Genomic_DNA"/>
</dbReference>
<gene>
    <name evidence="6" type="ORF">H839_17263</name>
</gene>
<dbReference type="Pfam" id="PF19567">
    <property type="entry name" value="CpsB_CapC"/>
    <property type="match status" value="1"/>
</dbReference>
<dbReference type="Proteomes" id="UP000023566">
    <property type="component" value="Chromosome"/>
</dbReference>
<organism evidence="6 7">
    <name type="scientific">Parageobacillus genomosp. 1</name>
    <dbReference type="NCBI Taxonomy" id="1295642"/>
    <lineage>
        <taxon>Bacteria</taxon>
        <taxon>Bacillati</taxon>
        <taxon>Bacillota</taxon>
        <taxon>Bacilli</taxon>
        <taxon>Bacillales</taxon>
        <taxon>Anoxybacillaceae</taxon>
        <taxon>Parageobacillus</taxon>
    </lineage>
</organism>
<dbReference type="PANTHER" id="PTHR39181">
    <property type="entry name" value="TYROSINE-PROTEIN PHOSPHATASE YWQE"/>
    <property type="match status" value="1"/>
</dbReference>
<dbReference type="AlphaFoldDB" id="A0ABC9VAX6"/>
<reference evidence="6 7" key="1">
    <citation type="journal article" date="2014" name="Appl. Microbiol. Biotechnol.">
        <title>Transformable facultative thermophile Geobacillus stearothermophilus NUB3621 as a host strain for metabolic engineering.</title>
        <authorList>
            <person name="Blanchard K."/>
            <person name="Robic S."/>
            <person name="Matsumura I."/>
        </authorList>
    </citation>
    <scope>NUCLEOTIDE SEQUENCE [LARGE SCALE GENOMIC DNA]</scope>
    <source>
        <strain evidence="6 7">NUB3621</strain>
    </source>
</reference>
<comment type="catalytic activity">
    <reaction evidence="4 5">
        <text>O-phospho-L-tyrosyl-[protein] + H2O = L-tyrosyl-[protein] + phosphate</text>
        <dbReference type="Rhea" id="RHEA:10684"/>
        <dbReference type="Rhea" id="RHEA-COMP:10136"/>
        <dbReference type="Rhea" id="RHEA-COMP:20101"/>
        <dbReference type="ChEBI" id="CHEBI:15377"/>
        <dbReference type="ChEBI" id="CHEBI:43474"/>
        <dbReference type="ChEBI" id="CHEBI:46858"/>
        <dbReference type="ChEBI" id="CHEBI:61978"/>
        <dbReference type="EC" id="3.1.3.48"/>
    </reaction>
</comment>
<accession>A0ABC9VAX6</accession>
<dbReference type="EC" id="3.1.3.48" evidence="5"/>
<protein>
    <recommendedName>
        <fullName evidence="5">Tyrosine-protein phosphatase</fullName>
        <ecNumber evidence="5">3.1.3.48</ecNumber>
    </recommendedName>
</protein>
<evidence type="ECO:0000256" key="5">
    <source>
        <dbReference type="PIRNR" id="PIRNR016557"/>
    </source>
</evidence>
<dbReference type="GO" id="GO:0030145">
    <property type="term" value="F:manganese ion binding"/>
    <property type="evidence" value="ECO:0007669"/>
    <property type="project" value="UniProtKB-UniRule"/>
</dbReference>
<evidence type="ECO:0000256" key="1">
    <source>
        <dbReference type="ARBA" id="ARBA00005750"/>
    </source>
</evidence>
<dbReference type="InterPro" id="IPR016195">
    <property type="entry name" value="Pol/histidinol_Pase-like"/>
</dbReference>
<sequence>MIDIHSHILPGVDDGAQTIDDAIAMARAAVKEGITTIIATPHHKNGKYDNPKAAVIASVTQLNEALQQHHIPLTVLAGQEVRIHGNLLESWEKDELLPLVGDSQYMLIEFPSDHVPSYANQLLFDLQLQGIVPIIVHPERNAEIIEKPQLLYEFVKKGILTQLTASSVSGHFGKNIKKFSLQLIEANLAHFIASDAHNTTTRPFRMREAYDVVDKEFGIDAVYFFQENAELLLRGQTVYREEPVPVKRKKFLGLF</sequence>
<evidence type="ECO:0000256" key="4">
    <source>
        <dbReference type="ARBA" id="ARBA00051722"/>
    </source>
</evidence>
<evidence type="ECO:0000256" key="2">
    <source>
        <dbReference type="ARBA" id="ARBA00022801"/>
    </source>
</evidence>
<keyword evidence="2 5" id="KW-0378">Hydrolase</keyword>
<proteinExistence type="inferred from homology"/>
<dbReference type="InterPro" id="IPR016667">
    <property type="entry name" value="Caps_polysacc_synth_CpsB/CapC"/>
</dbReference>
<keyword evidence="7" id="KW-1185">Reference proteome</keyword>
<evidence type="ECO:0000313" key="7">
    <source>
        <dbReference type="Proteomes" id="UP000023566"/>
    </source>
</evidence>
<dbReference type="PANTHER" id="PTHR39181:SF1">
    <property type="entry name" value="TYROSINE-PROTEIN PHOSPHATASE YWQE"/>
    <property type="match status" value="1"/>
</dbReference>
<dbReference type="GO" id="GO:0004725">
    <property type="term" value="F:protein tyrosine phosphatase activity"/>
    <property type="evidence" value="ECO:0007669"/>
    <property type="project" value="UniProtKB-UniRule"/>
</dbReference>
<dbReference type="Gene3D" id="3.20.20.140">
    <property type="entry name" value="Metal-dependent hydrolases"/>
    <property type="match status" value="1"/>
</dbReference>
<evidence type="ECO:0000256" key="3">
    <source>
        <dbReference type="ARBA" id="ARBA00022912"/>
    </source>
</evidence>
<name>A0ABC9VAX6_9BACL</name>
<evidence type="ECO:0000313" key="6">
    <source>
        <dbReference type="EMBL" id="EZP75271.1"/>
    </source>
</evidence>